<dbReference type="Pfam" id="PF00330">
    <property type="entry name" value="Aconitase"/>
    <property type="match status" value="1"/>
</dbReference>
<organism evidence="7 8">
    <name type="scientific">Bipolaricaulis sibiricus</name>
    <dbReference type="NCBI Taxonomy" id="2501609"/>
    <lineage>
        <taxon>Bacteria</taxon>
        <taxon>Candidatus Bipolaricaulota</taxon>
        <taxon>Candidatus Bipolaricaulia</taxon>
        <taxon>Candidatus Bipolaricaulales</taxon>
        <taxon>Candidatus Bipolaricaulaceae</taxon>
        <taxon>Candidatus Bipolaricaulis</taxon>
    </lineage>
</organism>
<dbReference type="GO" id="GO:0046872">
    <property type="term" value="F:metal ion binding"/>
    <property type="evidence" value="ECO:0007669"/>
    <property type="project" value="UniProtKB-KW"/>
</dbReference>
<dbReference type="Gene3D" id="3.30.499.10">
    <property type="entry name" value="Aconitase, domain 3"/>
    <property type="match status" value="2"/>
</dbReference>
<dbReference type="InterPro" id="IPR006250">
    <property type="entry name" value="Aconitase_put"/>
</dbReference>
<dbReference type="UniPathway" id="UPA00223">
    <property type="reaction ID" value="UER00718"/>
</dbReference>
<accession>A0A410FVK4</accession>
<dbReference type="SUPFAM" id="SSF52016">
    <property type="entry name" value="LeuD/IlvD-like"/>
    <property type="match status" value="1"/>
</dbReference>
<dbReference type="InterPro" id="IPR018136">
    <property type="entry name" value="Aconitase_4Fe-4S_BS"/>
</dbReference>
<dbReference type="PANTHER" id="PTHR43160">
    <property type="entry name" value="ACONITATE HYDRATASE B"/>
    <property type="match status" value="1"/>
</dbReference>
<keyword evidence="4" id="KW-0411">Iron-sulfur</keyword>
<evidence type="ECO:0000256" key="1">
    <source>
        <dbReference type="ARBA" id="ARBA00001966"/>
    </source>
</evidence>
<dbReference type="AlphaFoldDB" id="A0A410FVK4"/>
<dbReference type="Proteomes" id="UP000287233">
    <property type="component" value="Chromosome"/>
</dbReference>
<evidence type="ECO:0000259" key="6">
    <source>
        <dbReference type="Pfam" id="PF00694"/>
    </source>
</evidence>
<dbReference type="SUPFAM" id="SSF53732">
    <property type="entry name" value="Aconitase iron-sulfur domain"/>
    <property type="match status" value="1"/>
</dbReference>
<keyword evidence="3" id="KW-0408">Iron</keyword>
<evidence type="ECO:0000256" key="2">
    <source>
        <dbReference type="ARBA" id="ARBA00022723"/>
    </source>
</evidence>
<proteinExistence type="predicted"/>
<reference evidence="8" key="1">
    <citation type="submission" date="2018-12" db="EMBL/GenBank/DDBJ databases">
        <title>Complete genome sequence of an uncultured bacterium of the candidate phylum Bipolaricaulota.</title>
        <authorList>
            <person name="Kadnikov V.V."/>
            <person name="Mardanov A.V."/>
            <person name="Beletsky A.V."/>
            <person name="Frank Y.A."/>
            <person name="Karnachuk O.V."/>
            <person name="Ravin N.V."/>
        </authorList>
    </citation>
    <scope>NUCLEOTIDE SEQUENCE [LARGE SCALE GENOMIC DNA]</scope>
</reference>
<protein>
    <submittedName>
        <fullName evidence="7">Aconitate hydratase</fullName>
    </submittedName>
</protein>
<evidence type="ECO:0000256" key="3">
    <source>
        <dbReference type="ARBA" id="ARBA00023004"/>
    </source>
</evidence>
<dbReference type="PRINTS" id="PR00415">
    <property type="entry name" value="ACONITASE"/>
</dbReference>
<dbReference type="GO" id="GO:0003994">
    <property type="term" value="F:aconitate hydratase activity"/>
    <property type="evidence" value="ECO:0007669"/>
    <property type="project" value="TreeGrafter"/>
</dbReference>
<name>A0A410FVK4_BIPS1</name>
<dbReference type="InterPro" id="IPR015928">
    <property type="entry name" value="Aconitase/3IPM_dehydase_swvl"/>
</dbReference>
<dbReference type="PROSITE" id="PS00450">
    <property type="entry name" value="ACONITASE_1"/>
    <property type="match status" value="1"/>
</dbReference>
<dbReference type="GO" id="GO:0005829">
    <property type="term" value="C:cytosol"/>
    <property type="evidence" value="ECO:0007669"/>
    <property type="project" value="TreeGrafter"/>
</dbReference>
<dbReference type="InterPro" id="IPR015931">
    <property type="entry name" value="Acnase/IPM_dHydase_lsu_aba_1/3"/>
</dbReference>
<sequence length="646" mass="68201">MSHILRHAALPTEVIRVAKTLTEKILAEHIVEGTLDKGHEVGIRIDQCLTQDSTGTMAWLEFESLGLDKVQAELVVSYSDHTSLGFKGESTDDHLFLQSIASHYSAKFSKNGNGVCHQVHYERFGIPGKTLLGSDSHTPTAGGLGMLGIGAGGADVAVAMGGGVFYLTVPKVLRVVLTGKLPWGVTAKDVALEILHRISVKGGVGHFIEFAGPGVKTLSVPERATITNMCTETGATSSIFPSDAVTRKFLEMQGRGADWRPLAADAGGQYDATLEIDLSSLVPLVAMPGSPDNVVPVTDVAGTKIDQVFIGSCTNGSYRDIKVVAKILEGKHVAPEIDVVVSPASRQAWEMLVKDGSFLALTRAGVRLIEPGCNACIGIGFVPGTNSLSLRTVNRNWKGRGGNELGKLALTSPEVAAASALTGAIADPRELPPVTVRVAKLVVDDVMIVEPQGPSVPIRRAPNIVKMAPPRPLPSVLGGEVLLKVGDGVSTDAILPAGPLTQHLRSNLPEIATFTFHYEDKTFAARAAEKGGGFIVGGENYGQGSSREHAALAPWQLGIKAVIAKSFARIHKANLINVGILPLVGDTAGLDTGDKLEIDVSDLRRPLVVRNVTKATTIPVVAELSDRDIRMIRVGGLLAMALAGRR</sequence>
<gene>
    <name evidence="7" type="ORF">BIP78_1174</name>
</gene>
<keyword evidence="2" id="KW-0479">Metal-binding</keyword>
<dbReference type="InterPro" id="IPR000573">
    <property type="entry name" value="AconitaseA/IPMdHydase_ssu_swvl"/>
</dbReference>
<comment type="cofactor">
    <cofactor evidence="1">
        <name>[4Fe-4S] cluster</name>
        <dbReference type="ChEBI" id="CHEBI:49883"/>
    </cofactor>
</comment>
<evidence type="ECO:0000313" key="7">
    <source>
        <dbReference type="EMBL" id="QAA76940.1"/>
    </source>
</evidence>
<dbReference type="InterPro" id="IPR050926">
    <property type="entry name" value="Aconitase/IPM_isomerase"/>
</dbReference>
<dbReference type="KEGG" id="bih:BIP78_1174"/>
<feature type="domain" description="Aconitase/3-isopropylmalate dehydratase large subunit alpha/beta/alpha" evidence="5">
    <location>
        <begin position="23"/>
        <end position="423"/>
    </location>
</feature>
<dbReference type="Pfam" id="PF00694">
    <property type="entry name" value="Aconitase_C"/>
    <property type="match status" value="1"/>
</dbReference>
<dbReference type="PANTHER" id="PTHR43160:SF3">
    <property type="entry name" value="ACONITATE HYDRATASE, MITOCHONDRIAL"/>
    <property type="match status" value="1"/>
</dbReference>
<evidence type="ECO:0000313" key="8">
    <source>
        <dbReference type="Proteomes" id="UP000287233"/>
    </source>
</evidence>
<dbReference type="EMBL" id="CP034928">
    <property type="protein sequence ID" value="QAA76940.1"/>
    <property type="molecule type" value="Genomic_DNA"/>
</dbReference>
<dbReference type="Gene3D" id="3.20.19.10">
    <property type="entry name" value="Aconitase, domain 4"/>
    <property type="match status" value="1"/>
</dbReference>
<dbReference type="GO" id="GO:0051539">
    <property type="term" value="F:4 iron, 4 sulfur cluster binding"/>
    <property type="evidence" value="ECO:0007669"/>
    <property type="project" value="TreeGrafter"/>
</dbReference>
<dbReference type="NCBIfam" id="TIGR01342">
    <property type="entry name" value="acon_putative"/>
    <property type="match status" value="1"/>
</dbReference>
<dbReference type="InterPro" id="IPR036008">
    <property type="entry name" value="Aconitase_4Fe-4S_dom"/>
</dbReference>
<dbReference type="NCBIfam" id="NF005558">
    <property type="entry name" value="PRK07229.1"/>
    <property type="match status" value="1"/>
</dbReference>
<feature type="domain" description="Aconitase A/isopropylmalate dehydratase small subunit swivel" evidence="6">
    <location>
        <begin position="534"/>
        <end position="584"/>
    </location>
</feature>
<evidence type="ECO:0000256" key="4">
    <source>
        <dbReference type="ARBA" id="ARBA00023014"/>
    </source>
</evidence>
<dbReference type="InterPro" id="IPR001030">
    <property type="entry name" value="Acoase/IPM_deHydtase_lsu_aba"/>
</dbReference>
<dbReference type="GO" id="GO:0006099">
    <property type="term" value="P:tricarboxylic acid cycle"/>
    <property type="evidence" value="ECO:0007669"/>
    <property type="project" value="UniProtKB-UniPathway"/>
</dbReference>
<evidence type="ECO:0000259" key="5">
    <source>
        <dbReference type="Pfam" id="PF00330"/>
    </source>
</evidence>